<proteinExistence type="predicted"/>
<comment type="caution">
    <text evidence="1">The sequence shown here is derived from an EMBL/GenBank/DDBJ whole genome shotgun (WGS) entry which is preliminary data.</text>
</comment>
<protein>
    <submittedName>
        <fullName evidence="1">MarR family transcriptional regulator</fullName>
    </submittedName>
</protein>
<dbReference type="AlphaFoldDB" id="A0A399QM21"/>
<name>A0A399QM21_9MICO</name>
<dbReference type="EMBL" id="QWEA01000605">
    <property type="protein sequence ID" value="RIJ19988.1"/>
    <property type="molecule type" value="Genomic_DNA"/>
</dbReference>
<evidence type="ECO:0000313" key="2">
    <source>
        <dbReference type="Proteomes" id="UP000266634"/>
    </source>
</evidence>
<reference evidence="1 2" key="1">
    <citation type="submission" date="2018-08" db="EMBL/GenBank/DDBJ databases">
        <title>Genome Sequence of Clavibacter michiganensis Subspecies type strains, and the Atypical Peach-Colored Strains Isolated from Tomato.</title>
        <authorList>
            <person name="Osdaghi E."/>
            <person name="Portier P."/>
            <person name="Briand M."/>
            <person name="Jacques M.-A."/>
        </authorList>
    </citation>
    <scope>NUCLEOTIDE SEQUENCE [LARGE SCALE GENOMIC DNA]</scope>
    <source>
        <strain evidence="1 2">CFBP 6488</strain>
    </source>
</reference>
<gene>
    <name evidence="1" type="ORF">DZF93_12820</name>
</gene>
<evidence type="ECO:0000313" key="1">
    <source>
        <dbReference type="EMBL" id="RIJ19988.1"/>
    </source>
</evidence>
<feature type="non-terminal residue" evidence="1">
    <location>
        <position position="35"/>
    </location>
</feature>
<accession>A0A399QM21</accession>
<organism evidence="1 2">
    <name type="scientific">Clavibacter michiganensis subsp. insidiosus</name>
    <dbReference type="NCBI Taxonomy" id="33014"/>
    <lineage>
        <taxon>Bacteria</taxon>
        <taxon>Bacillati</taxon>
        <taxon>Actinomycetota</taxon>
        <taxon>Actinomycetes</taxon>
        <taxon>Micrococcales</taxon>
        <taxon>Microbacteriaceae</taxon>
        <taxon>Clavibacter</taxon>
    </lineage>
</organism>
<dbReference type="Proteomes" id="UP000266634">
    <property type="component" value="Unassembled WGS sequence"/>
</dbReference>
<sequence>MRPAEELRYLILGAQREGARAYAAALAPTGLTPAQ</sequence>